<evidence type="ECO:0000313" key="4">
    <source>
        <dbReference type="EMBL" id="KAJ0401097.1"/>
    </source>
</evidence>
<evidence type="ECO:0000256" key="2">
    <source>
        <dbReference type="SAM" id="SignalP"/>
    </source>
</evidence>
<accession>A0AAD5M3N4</accession>
<comment type="caution">
    <text evidence="4">The sequence shown here is derived from an EMBL/GenBank/DDBJ whole genome shotgun (WGS) entry which is preliminary data.</text>
</comment>
<evidence type="ECO:0000313" key="5">
    <source>
        <dbReference type="Proteomes" id="UP001209570"/>
    </source>
</evidence>
<name>A0AAD5M3N4_PYTIN</name>
<feature type="domain" description="AB hydrolase-1" evidence="3">
    <location>
        <begin position="90"/>
        <end position="246"/>
    </location>
</feature>
<feature type="region of interest" description="Disordered" evidence="1">
    <location>
        <begin position="554"/>
        <end position="577"/>
    </location>
</feature>
<feature type="compositionally biased region" description="Basic residues" evidence="1">
    <location>
        <begin position="562"/>
        <end position="577"/>
    </location>
</feature>
<dbReference type="SUPFAM" id="SSF53474">
    <property type="entry name" value="alpha/beta-Hydrolases"/>
    <property type="match status" value="1"/>
</dbReference>
<feature type="compositionally biased region" description="Basic residues" evidence="1">
    <location>
        <begin position="347"/>
        <end position="357"/>
    </location>
</feature>
<feature type="signal peptide" evidence="2">
    <location>
        <begin position="1"/>
        <end position="18"/>
    </location>
</feature>
<reference evidence="4" key="1">
    <citation type="submission" date="2021-12" db="EMBL/GenBank/DDBJ databases">
        <title>Prjna785345.</title>
        <authorList>
            <person name="Rujirawat T."/>
            <person name="Krajaejun T."/>
        </authorList>
    </citation>
    <scope>NUCLEOTIDE SEQUENCE</scope>
    <source>
        <strain evidence="4">Pi057C3</strain>
    </source>
</reference>
<sequence length="577" mass="63519">MKVLRLAASLLLATAVSANSNDKPSQDDQWAPCGYSSPDLQITDEEAPFECLKQKVPLCYDGICESEKEIDFFVRRRLATNETTDGVKRAVIIIQGGPGVGSYQLEPLMAILQDHADGAVDFYTFDHRGTGLSEFLKCDGVRTNSEEGIGLTLNELAGCLDEINTKYDGQAAGFSVTSAARDVQHIINKYLSEHHVFLYGYSYGTYLTQRLLQLEIPQVKGYIFDGVDARSDEGDEIETANSHWNEAIHAPSKRLLEYCAADASCPLKFKSVETAYEEVLAMYKRIDAEAPTNECLKEQLTVDDKGTLLNSTTLSSALAGMVQHTGKRAQAVKALADLQACLAPSSSRHHKSHKKQHTQPLDLGEFPEPITNQSKILYNVVVFSERWAQPAPTKEERLKFFTGGPFSLPSEPDAQAYCVFTGSDEPACTELKDELPANKSKPFFYKRDEFFTKPLQLPAGTGALIFNGGLDFQTPTEFGELLYNKLSDSGNGALMVTFDYGNHCSGESTVFGELSPCRDSILMQFVMNDGDIDAVSLECMDSVPTLSFEVPVAPEGEEPASKKAHKKHHKKHGKHHA</sequence>
<evidence type="ECO:0000259" key="3">
    <source>
        <dbReference type="Pfam" id="PF00561"/>
    </source>
</evidence>
<dbReference type="EMBL" id="JAKCXM010000137">
    <property type="protein sequence ID" value="KAJ0401097.1"/>
    <property type="molecule type" value="Genomic_DNA"/>
</dbReference>
<dbReference type="Pfam" id="PF00561">
    <property type="entry name" value="Abhydrolase_1"/>
    <property type="match status" value="1"/>
</dbReference>
<organism evidence="4 5">
    <name type="scientific">Pythium insidiosum</name>
    <name type="common">Pythiosis disease agent</name>
    <dbReference type="NCBI Taxonomy" id="114742"/>
    <lineage>
        <taxon>Eukaryota</taxon>
        <taxon>Sar</taxon>
        <taxon>Stramenopiles</taxon>
        <taxon>Oomycota</taxon>
        <taxon>Peronosporomycetes</taxon>
        <taxon>Pythiales</taxon>
        <taxon>Pythiaceae</taxon>
        <taxon>Pythium</taxon>
    </lineage>
</organism>
<dbReference type="Gene3D" id="3.40.50.1820">
    <property type="entry name" value="alpha/beta hydrolase"/>
    <property type="match status" value="1"/>
</dbReference>
<evidence type="ECO:0000256" key="1">
    <source>
        <dbReference type="SAM" id="MobiDB-lite"/>
    </source>
</evidence>
<protein>
    <recommendedName>
        <fullName evidence="3">AB hydrolase-1 domain-containing protein</fullName>
    </recommendedName>
</protein>
<feature type="chain" id="PRO_5042250238" description="AB hydrolase-1 domain-containing protein" evidence="2">
    <location>
        <begin position="19"/>
        <end position="577"/>
    </location>
</feature>
<dbReference type="AlphaFoldDB" id="A0AAD5M3N4"/>
<dbReference type="InterPro" id="IPR029058">
    <property type="entry name" value="AB_hydrolase_fold"/>
</dbReference>
<gene>
    <name evidence="4" type="ORF">P43SY_005702</name>
</gene>
<dbReference type="Proteomes" id="UP001209570">
    <property type="component" value="Unassembled WGS sequence"/>
</dbReference>
<feature type="region of interest" description="Disordered" evidence="1">
    <location>
        <begin position="346"/>
        <end position="366"/>
    </location>
</feature>
<proteinExistence type="predicted"/>
<keyword evidence="2" id="KW-0732">Signal</keyword>
<keyword evidence="5" id="KW-1185">Reference proteome</keyword>
<dbReference type="InterPro" id="IPR000073">
    <property type="entry name" value="AB_hydrolase_1"/>
</dbReference>